<dbReference type="RefSeq" id="WP_209591738.1">
    <property type="nucleotide sequence ID" value="NZ_JAGGMV010000009.1"/>
</dbReference>
<evidence type="ECO:0000313" key="2">
    <source>
        <dbReference type="Proteomes" id="UP000740329"/>
    </source>
</evidence>
<name>A0A8J7URX6_METVO</name>
<organism evidence="1 2">
    <name type="scientific">Methanococcus voltae</name>
    <dbReference type="NCBI Taxonomy" id="2188"/>
    <lineage>
        <taxon>Archaea</taxon>
        <taxon>Methanobacteriati</taxon>
        <taxon>Methanobacteriota</taxon>
        <taxon>Methanomada group</taxon>
        <taxon>Methanococci</taxon>
        <taxon>Methanococcales</taxon>
        <taxon>Methanococcaceae</taxon>
        <taxon>Methanococcus</taxon>
    </lineage>
</organism>
<protein>
    <submittedName>
        <fullName evidence="1">Putative CopG family antitoxin</fullName>
    </submittedName>
</protein>
<dbReference type="Proteomes" id="UP000740329">
    <property type="component" value="Unassembled WGS sequence"/>
</dbReference>
<dbReference type="EMBL" id="JAGGMV010000009">
    <property type="protein sequence ID" value="MBP2202228.1"/>
    <property type="molecule type" value="Genomic_DNA"/>
</dbReference>
<reference evidence="1" key="1">
    <citation type="submission" date="2021-03" db="EMBL/GenBank/DDBJ databases">
        <title>Genomic Encyclopedia of Type Strains, Phase IV (KMG-V): Genome sequencing to study the core and pangenomes of soil and plant-associated prokaryotes.</title>
        <authorList>
            <person name="Whitman W."/>
        </authorList>
    </citation>
    <scope>NUCLEOTIDE SEQUENCE</scope>
    <source>
        <strain evidence="1">C4</strain>
    </source>
</reference>
<accession>A0A8J7URX6</accession>
<gene>
    <name evidence="1" type="ORF">J3E07_001669</name>
</gene>
<dbReference type="AlphaFoldDB" id="A0A8J7URX6"/>
<proteinExistence type="predicted"/>
<comment type="caution">
    <text evidence="1">The sequence shown here is derived from an EMBL/GenBank/DDBJ whole genome shotgun (WGS) entry which is preliminary data.</text>
</comment>
<sequence length="48" mass="5625">MSNNNRHIRVNNDVHKELQVMKYKQGFATINEVIKSLLDKSIDKKIRG</sequence>
<evidence type="ECO:0000313" key="1">
    <source>
        <dbReference type="EMBL" id="MBP2202228.1"/>
    </source>
</evidence>